<dbReference type="SMART" id="SM00332">
    <property type="entry name" value="PP2Cc"/>
    <property type="match status" value="1"/>
</dbReference>
<dbReference type="GO" id="GO:0004741">
    <property type="term" value="F:[pyruvate dehydrogenase (acetyl-transferring)]-phosphatase activity"/>
    <property type="evidence" value="ECO:0007669"/>
    <property type="project" value="TreeGrafter"/>
</dbReference>
<keyword evidence="1" id="KW-0479">Metal-binding</keyword>
<accession>A0A8W7P5V2</accession>
<dbReference type="GO" id="GO:0046872">
    <property type="term" value="F:metal ion binding"/>
    <property type="evidence" value="ECO:0007669"/>
    <property type="project" value="UniProtKB-KW"/>
</dbReference>
<dbReference type="GO" id="GO:0005739">
    <property type="term" value="C:mitochondrion"/>
    <property type="evidence" value="ECO:0007669"/>
    <property type="project" value="TreeGrafter"/>
</dbReference>
<name>A0A8W7P5V2_ANOCL</name>
<feature type="domain" description="PPM-type phosphatase" evidence="6">
    <location>
        <begin position="104"/>
        <end position="359"/>
    </location>
</feature>
<dbReference type="Pfam" id="PF00481">
    <property type="entry name" value="PP2C"/>
    <property type="match status" value="1"/>
</dbReference>
<sequence>MFNRIKNRVLTVVAPDQPALPAGPGHQAYGGGGTAGSRTGSANRDYDAAGGGGGGGKRLPKKFQYARPPFLQLLTYDELKASADHNVRPIIVPRDISLLPWSTGYAECVNSGKSKWNEDQAAFHRQVLSHPSRQYHDLPYTYFGIYDGHAGYGAALAAANQFHYILHEKLVDVIDLLMPRVEGDGGGLALHATLPHPSLFHKQVSKDELIVGALEAAFADMDAVLAEDRDKYRNAGGCTALVALFILGKLFVANAGDSRGVLCKRVRRRKLLPVYHRAERNGTGEKEEEEEEEKKEEKGEGGEDEYEVKQEGYGCSNLPGAELKGGVVDGEDADQKVDGERDQQPRTGCDGAPDELQAR</sequence>
<feature type="region of interest" description="Disordered" evidence="5">
    <location>
        <begin position="279"/>
        <end position="359"/>
    </location>
</feature>
<proteinExistence type="inferred from homology"/>
<dbReference type="AlphaFoldDB" id="A0A8W7P5V2"/>
<organism evidence="7">
    <name type="scientific">Anopheles coluzzii</name>
    <name type="common">African malaria mosquito</name>
    <dbReference type="NCBI Taxonomy" id="1518534"/>
    <lineage>
        <taxon>Eukaryota</taxon>
        <taxon>Metazoa</taxon>
        <taxon>Ecdysozoa</taxon>
        <taxon>Arthropoda</taxon>
        <taxon>Hexapoda</taxon>
        <taxon>Insecta</taxon>
        <taxon>Pterygota</taxon>
        <taxon>Neoptera</taxon>
        <taxon>Endopterygota</taxon>
        <taxon>Diptera</taxon>
        <taxon>Nematocera</taxon>
        <taxon>Culicoidea</taxon>
        <taxon>Culicidae</taxon>
        <taxon>Anophelinae</taxon>
        <taxon>Anopheles</taxon>
    </lineage>
</organism>
<protein>
    <recommendedName>
        <fullName evidence="6">PPM-type phosphatase domain-containing protein</fullName>
    </recommendedName>
</protein>
<evidence type="ECO:0000256" key="5">
    <source>
        <dbReference type="SAM" id="MobiDB-lite"/>
    </source>
</evidence>
<dbReference type="VEuPathDB" id="VectorBase:ACON2_030504"/>
<evidence type="ECO:0000256" key="2">
    <source>
        <dbReference type="ARBA" id="ARBA00022801"/>
    </source>
</evidence>
<evidence type="ECO:0000259" key="6">
    <source>
        <dbReference type="PROSITE" id="PS51746"/>
    </source>
</evidence>
<comment type="similarity">
    <text evidence="4">Belongs to the PP2C family.</text>
</comment>
<dbReference type="PANTHER" id="PTHR13832">
    <property type="entry name" value="PROTEIN PHOSPHATASE 2C"/>
    <property type="match status" value="1"/>
</dbReference>
<dbReference type="PROSITE" id="PS51746">
    <property type="entry name" value="PPM_2"/>
    <property type="match status" value="1"/>
</dbReference>
<dbReference type="InterPro" id="IPR036457">
    <property type="entry name" value="PPM-type-like_dom_sf"/>
</dbReference>
<reference evidence="7" key="1">
    <citation type="submission" date="2022-08" db="UniProtKB">
        <authorList>
            <consortium name="EnsemblMetazoa"/>
        </authorList>
    </citation>
    <scope>IDENTIFICATION</scope>
</reference>
<dbReference type="InterPro" id="IPR000222">
    <property type="entry name" value="PP2C_BS"/>
</dbReference>
<keyword evidence="3 4" id="KW-0904">Protein phosphatase</keyword>
<dbReference type="PROSITE" id="PS01032">
    <property type="entry name" value="PPM_1"/>
    <property type="match status" value="1"/>
</dbReference>
<dbReference type="Proteomes" id="UP000075882">
    <property type="component" value="Unassembled WGS sequence"/>
</dbReference>
<dbReference type="PANTHER" id="PTHR13832:SF354">
    <property type="entry name" value="GM14138P"/>
    <property type="match status" value="1"/>
</dbReference>
<evidence type="ECO:0000256" key="3">
    <source>
        <dbReference type="ARBA" id="ARBA00022912"/>
    </source>
</evidence>
<dbReference type="InterPro" id="IPR001932">
    <property type="entry name" value="PPM-type_phosphatase-like_dom"/>
</dbReference>
<feature type="compositionally biased region" description="Basic and acidic residues" evidence="5">
    <location>
        <begin position="333"/>
        <end position="344"/>
    </location>
</feature>
<keyword evidence="2 4" id="KW-0378">Hydrolase</keyword>
<dbReference type="EnsemblMetazoa" id="ACOM026088-RA">
    <property type="protein sequence ID" value="ACOM026088-PA.1"/>
    <property type="gene ID" value="ACOM026088"/>
</dbReference>
<dbReference type="SUPFAM" id="SSF81606">
    <property type="entry name" value="PP2C-like"/>
    <property type="match status" value="1"/>
</dbReference>
<dbReference type="Gene3D" id="3.60.40.10">
    <property type="entry name" value="PPM-type phosphatase domain"/>
    <property type="match status" value="1"/>
</dbReference>
<evidence type="ECO:0000256" key="4">
    <source>
        <dbReference type="RuleBase" id="RU003465"/>
    </source>
</evidence>
<feature type="region of interest" description="Disordered" evidence="5">
    <location>
        <begin position="16"/>
        <end position="58"/>
    </location>
</feature>
<evidence type="ECO:0000313" key="7">
    <source>
        <dbReference type="EnsemblMetazoa" id="ACOM026088-PA.1"/>
    </source>
</evidence>
<dbReference type="InterPro" id="IPR015655">
    <property type="entry name" value="PP2C"/>
</dbReference>
<evidence type="ECO:0000256" key="1">
    <source>
        <dbReference type="ARBA" id="ARBA00022723"/>
    </source>
</evidence>